<organism evidence="2 3">
    <name type="scientific">Imshaugia aleurites</name>
    <dbReference type="NCBI Taxonomy" id="172621"/>
    <lineage>
        <taxon>Eukaryota</taxon>
        <taxon>Fungi</taxon>
        <taxon>Dikarya</taxon>
        <taxon>Ascomycota</taxon>
        <taxon>Pezizomycotina</taxon>
        <taxon>Lecanoromycetes</taxon>
        <taxon>OSLEUM clade</taxon>
        <taxon>Lecanoromycetidae</taxon>
        <taxon>Lecanorales</taxon>
        <taxon>Lecanorineae</taxon>
        <taxon>Parmeliaceae</taxon>
        <taxon>Imshaugia</taxon>
    </lineage>
</organism>
<evidence type="ECO:0000313" key="2">
    <source>
        <dbReference type="EMBL" id="CAF9932288.1"/>
    </source>
</evidence>
<dbReference type="Proteomes" id="UP000664534">
    <property type="component" value="Unassembled WGS sequence"/>
</dbReference>
<dbReference type="Gene3D" id="3.40.50.1460">
    <property type="match status" value="1"/>
</dbReference>
<keyword evidence="3" id="KW-1185">Reference proteome</keyword>
<dbReference type="OrthoDB" id="4760831at2759"/>
<dbReference type="EMBL" id="CAJPDT010000065">
    <property type="protein sequence ID" value="CAF9932288.1"/>
    <property type="molecule type" value="Genomic_DNA"/>
</dbReference>
<gene>
    <name evidence="2" type="primary">MSS4_2</name>
    <name evidence="2" type="ORF">IMSHALPRED_008843</name>
</gene>
<comment type="caution">
    <text evidence="2">The sequence shown here is derived from an EMBL/GenBank/DDBJ whole genome shotgun (WGS) entry which is preliminary data.</text>
</comment>
<dbReference type="GO" id="GO:0016301">
    <property type="term" value="F:kinase activity"/>
    <property type="evidence" value="ECO:0007669"/>
    <property type="project" value="UniProtKB-KW"/>
</dbReference>
<accession>A0A8H3IU46</accession>
<protein>
    <submittedName>
        <fullName evidence="2">Phosphatidylinositol-4-phosphate 5-kinase</fullName>
    </submittedName>
</protein>
<proteinExistence type="predicted"/>
<reference evidence="2" key="1">
    <citation type="submission" date="2021-03" db="EMBL/GenBank/DDBJ databases">
        <authorList>
            <person name="Tagirdzhanova G."/>
        </authorList>
    </citation>
    <scope>NUCLEOTIDE SEQUENCE</scope>
</reference>
<dbReference type="AlphaFoldDB" id="A0A8H3IU46"/>
<feature type="region of interest" description="Disordered" evidence="1">
    <location>
        <begin position="1"/>
        <end position="21"/>
    </location>
</feature>
<feature type="compositionally biased region" description="Polar residues" evidence="1">
    <location>
        <begin position="364"/>
        <end position="376"/>
    </location>
</feature>
<evidence type="ECO:0000313" key="3">
    <source>
        <dbReference type="Proteomes" id="UP000664534"/>
    </source>
</evidence>
<name>A0A8H3IU46_9LECA</name>
<evidence type="ECO:0000256" key="1">
    <source>
        <dbReference type="SAM" id="MobiDB-lite"/>
    </source>
</evidence>
<feature type="region of interest" description="Disordered" evidence="1">
    <location>
        <begin position="364"/>
        <end position="448"/>
    </location>
</feature>
<sequence>MKPTIKLPQDPSTVDYQSEDEREDSDLQLLWSRVMDEGNYKTSSTYTKVEVLLLCWKEGCNDMATQDEIDRLKATFEKRFNFHVGIEYLDTTTEQKLQIRVNRIVAAFVDEHDGPNTLLIVYYAGHGRPGGDFGTLELFGQTSPNDKRKRLDVLVWNKTEQLLLPAEANVLEIFDCCYAGQLGLRTKGQRSFEYLAATHEMGSTKVPGIDSFTSALIYALESLVEESEDGRFTTVELLNKIKLEAPHFPKDQNPMLINREKKFSAGRIMLHPIQKQGSDDELSRKEVTSLDPFKAESLILHFDFSKKPSRAYIEMFGRGLNEIFERDVNINQVRWGGIRQSMAGRVAKRFRDTLERNRRASMRLQQANASVGSSNAKLAESAPDPLTPASSDQHSPAANGDPDLNPAGIKVMSLPRPLDSNDEGEDHVQDHRGQRKRRRSVLNSESPE</sequence>